<dbReference type="Pfam" id="PF10604">
    <property type="entry name" value="Polyketide_cyc2"/>
    <property type="match status" value="1"/>
</dbReference>
<evidence type="ECO:0000313" key="2">
    <source>
        <dbReference type="Proteomes" id="UP001365846"/>
    </source>
</evidence>
<evidence type="ECO:0000313" key="1">
    <source>
        <dbReference type="EMBL" id="MEJ8811976.1"/>
    </source>
</evidence>
<gene>
    <name evidence="1" type="ORF">WKW77_12925</name>
</gene>
<dbReference type="InterPro" id="IPR023393">
    <property type="entry name" value="START-like_dom_sf"/>
</dbReference>
<dbReference type="SUPFAM" id="SSF55961">
    <property type="entry name" value="Bet v1-like"/>
    <property type="match status" value="1"/>
</dbReference>
<keyword evidence="2" id="KW-1185">Reference proteome</keyword>
<dbReference type="EMBL" id="JBBKZU010000005">
    <property type="protein sequence ID" value="MEJ8811976.1"/>
    <property type="molecule type" value="Genomic_DNA"/>
</dbReference>
<dbReference type="RefSeq" id="WP_340357249.1">
    <property type="nucleotide sequence ID" value="NZ_JBBKZU010000005.1"/>
</dbReference>
<protein>
    <submittedName>
        <fullName evidence="1">SRPBCC family protein</fullName>
    </submittedName>
</protein>
<sequence>MSRVSKLIASSALTLVVVAVALFVPMDFGKTRIVSEADIARPPADVYAYVTTPGHWPEWHPSSLAVRGAVDHSLAVGESVEEDFSVAGRTGRVTWRVTAREPDRYWRIAGTIGGREAGTVSYTLTPTAGGTHFLREFEYGAPNLLFALLDRVRIRNQVDEESRIAVRRLKQRLEAPI</sequence>
<reference evidence="1 2" key="1">
    <citation type="submission" date="2024-03" db="EMBL/GenBank/DDBJ databases">
        <title>Novel species of the genus Variovorax.</title>
        <authorList>
            <person name="Liu Q."/>
            <person name="Xin Y.-H."/>
        </authorList>
    </citation>
    <scope>NUCLEOTIDE SEQUENCE [LARGE SCALE GENOMIC DNA]</scope>
    <source>
        <strain evidence="1 2">KACC 18899</strain>
    </source>
</reference>
<accession>A0ABU8VER8</accession>
<dbReference type="InterPro" id="IPR019587">
    <property type="entry name" value="Polyketide_cyclase/dehydratase"/>
</dbReference>
<name>A0ABU8VER8_9BURK</name>
<dbReference type="Proteomes" id="UP001365846">
    <property type="component" value="Unassembled WGS sequence"/>
</dbReference>
<comment type="caution">
    <text evidence="1">The sequence shown here is derived from an EMBL/GenBank/DDBJ whole genome shotgun (WGS) entry which is preliminary data.</text>
</comment>
<organism evidence="1 2">
    <name type="scientific">Variovorax ureilyticus</name>
    <dbReference type="NCBI Taxonomy" id="1836198"/>
    <lineage>
        <taxon>Bacteria</taxon>
        <taxon>Pseudomonadati</taxon>
        <taxon>Pseudomonadota</taxon>
        <taxon>Betaproteobacteria</taxon>
        <taxon>Burkholderiales</taxon>
        <taxon>Comamonadaceae</taxon>
        <taxon>Variovorax</taxon>
    </lineage>
</organism>
<proteinExistence type="predicted"/>
<dbReference type="Gene3D" id="3.30.530.20">
    <property type="match status" value="1"/>
</dbReference>